<dbReference type="Proteomes" id="UP001597102">
    <property type="component" value="Unassembled WGS sequence"/>
</dbReference>
<gene>
    <name evidence="3" type="ORF">ACFQ2F_13425</name>
</gene>
<feature type="compositionally biased region" description="Polar residues" evidence="1">
    <location>
        <begin position="119"/>
        <end position="128"/>
    </location>
</feature>
<evidence type="ECO:0000313" key="4">
    <source>
        <dbReference type="Proteomes" id="UP001597102"/>
    </source>
</evidence>
<keyword evidence="4" id="KW-1185">Reference proteome</keyword>
<dbReference type="Pfam" id="PF05170">
    <property type="entry name" value="AsmA"/>
    <property type="match status" value="2"/>
</dbReference>
<dbReference type="InterPro" id="IPR052894">
    <property type="entry name" value="AsmA-related"/>
</dbReference>
<evidence type="ECO:0000256" key="1">
    <source>
        <dbReference type="SAM" id="MobiDB-lite"/>
    </source>
</evidence>
<protein>
    <submittedName>
        <fullName evidence="3">AsmA family protein</fullName>
    </submittedName>
</protein>
<feature type="region of interest" description="Disordered" evidence="1">
    <location>
        <begin position="117"/>
        <end position="147"/>
    </location>
</feature>
<feature type="compositionally biased region" description="Low complexity" evidence="1">
    <location>
        <begin position="366"/>
        <end position="390"/>
    </location>
</feature>
<dbReference type="InterPro" id="IPR007844">
    <property type="entry name" value="AsmA"/>
</dbReference>
<accession>A0ABW3JE48</accession>
<sequence length="701" mass="74096">MKLFLKILGGLFSVIVLALIAANIFVSPEAIQARVAERIKQQTGRELIVNGEASLTFLPNPEMVLTDTTLRDPGTDATAIDLHVARLEVTLDLFELISQRVDARYVLFEQPLVTVRPGSAQTAPQRQGQAPAEEKSRRASLPAKSEPRFAKASMAFAATPQDDTSDVRLRDVRIEDGTVRILDENGQVNREIKQINASLAMPHIDDPLTSNGSFQLKQKTLNYNLTLTSAGDLRAGRQADVALALAAKDFKAQFDGAVVPAPEVSAQGVFKGTSSSFKNLIEWTPDGGQQAKPVIPGELSSQVQWSFAGATLTDLMFKLGDTTGRGQAALHLDGPKPHLRAALAIELLNVTPFLPQGGGSGGGGNAAPKPAANPAGGQQGAVPQNAAPQAFPNDFPDVPSMEDPAADMQPGAAKPKEPSPLDADVNVNVRQTLVDNITIGPSALAFNYKDGILTANLGGMQLYGGEGRGKLIIDQNPAVPVFSANLNLDQVDAKPFLTDAAEFDRVSGKIKVILKLNGKGMEADAIKRSLTGNGNIMVNNGAVEGIDITGILAQVDQGRLPKIKGGSTPFDSFGGSFTMRKGIAETKNFKLVSQYLNVSAKGTVNIPAGNLDILANPELVAAPKGMGDAKDLVGLTIPIRIRGPFENPTYQPELAGLFNNPEAASKTINKIGDVIQEKFKDKPAGEALGRFLGGVKINGGN</sequence>
<name>A0ABW3JE48_9HYPH</name>
<dbReference type="PANTHER" id="PTHR30441:SF4">
    <property type="entry name" value="PROTEIN ASMA"/>
    <property type="match status" value="1"/>
</dbReference>
<feature type="region of interest" description="Disordered" evidence="1">
    <location>
        <begin position="359"/>
        <end position="423"/>
    </location>
</feature>
<dbReference type="RefSeq" id="WP_379090904.1">
    <property type="nucleotide sequence ID" value="NZ_JBHTJO010000002.1"/>
</dbReference>
<dbReference type="EMBL" id="JBHTJO010000002">
    <property type="protein sequence ID" value="MFD0988100.1"/>
    <property type="molecule type" value="Genomic_DNA"/>
</dbReference>
<evidence type="ECO:0000259" key="2">
    <source>
        <dbReference type="Pfam" id="PF05170"/>
    </source>
</evidence>
<reference evidence="4" key="1">
    <citation type="journal article" date="2019" name="Int. J. Syst. Evol. Microbiol.">
        <title>The Global Catalogue of Microorganisms (GCM) 10K type strain sequencing project: providing services to taxonomists for standard genome sequencing and annotation.</title>
        <authorList>
            <consortium name="The Broad Institute Genomics Platform"/>
            <consortium name="The Broad Institute Genome Sequencing Center for Infectious Disease"/>
            <person name="Wu L."/>
            <person name="Ma J."/>
        </authorList>
    </citation>
    <scope>NUCLEOTIDE SEQUENCE [LARGE SCALE GENOMIC DNA]</scope>
    <source>
        <strain evidence="4">CCUG 61697</strain>
    </source>
</reference>
<proteinExistence type="predicted"/>
<organism evidence="3 4">
    <name type="scientific">Methyloligella solikamskensis</name>
    <dbReference type="NCBI Taxonomy" id="1177756"/>
    <lineage>
        <taxon>Bacteria</taxon>
        <taxon>Pseudomonadati</taxon>
        <taxon>Pseudomonadota</taxon>
        <taxon>Alphaproteobacteria</taxon>
        <taxon>Hyphomicrobiales</taxon>
        <taxon>Hyphomicrobiaceae</taxon>
        <taxon>Methyloligella</taxon>
    </lineage>
</organism>
<feature type="domain" description="AsmA" evidence="2">
    <location>
        <begin position="1"/>
        <end position="208"/>
    </location>
</feature>
<feature type="domain" description="AsmA" evidence="2">
    <location>
        <begin position="335"/>
        <end position="587"/>
    </location>
</feature>
<comment type="caution">
    <text evidence="3">The sequence shown here is derived from an EMBL/GenBank/DDBJ whole genome shotgun (WGS) entry which is preliminary data.</text>
</comment>
<evidence type="ECO:0000313" key="3">
    <source>
        <dbReference type="EMBL" id="MFD0988100.1"/>
    </source>
</evidence>
<dbReference type="PANTHER" id="PTHR30441">
    <property type="entry name" value="DUF748 DOMAIN-CONTAINING PROTEIN"/>
    <property type="match status" value="1"/>
</dbReference>